<name>A0A9X2IQG9_9BACI</name>
<comment type="caution">
    <text evidence="1">The sequence shown here is derived from an EMBL/GenBank/DDBJ whole genome shotgun (WGS) entry which is preliminary data.</text>
</comment>
<evidence type="ECO:0000313" key="2">
    <source>
        <dbReference type="Proteomes" id="UP001139179"/>
    </source>
</evidence>
<protein>
    <submittedName>
        <fullName evidence="1">Uncharacterized protein</fullName>
    </submittedName>
</protein>
<organism evidence="1 2">
    <name type="scientific">Halalkalibacter oceani</name>
    <dbReference type="NCBI Taxonomy" id="1653776"/>
    <lineage>
        <taxon>Bacteria</taxon>
        <taxon>Bacillati</taxon>
        <taxon>Bacillota</taxon>
        <taxon>Bacilli</taxon>
        <taxon>Bacillales</taxon>
        <taxon>Bacillaceae</taxon>
        <taxon>Halalkalibacter</taxon>
    </lineage>
</organism>
<sequence>MSQQVIRQEDLTQGDIVERNISKLKGWLENLKISHIISYDDEWEKIDGSSYKESIKIHLEKELVDFLEDFVIQCSTEETDALEDEEVETVEDLLNIKAGSKLINLQERVLETFSLDRKIMPLEVLKVMLEKICEDSSVVFQTVSNLKLEEVAQKEGRILFLLDMNMEETGLSKDVIIDTITSIKQYRKNNFDLAIVYSHENLDSYKHHQSKVTYIEEYMRKNPSVIKGDTEFSKSQFKYLFAYQLWGINKTNQKEELVDSFLQTIEKAAFGYSLHDYLDSRVSLTQQATSELINMPEERFELLLQDSFIEGERFVDILNRTHNSLLKKMEYQRLNSDSNYLNIIKNIISVARTRDELLIDKIGQQQVIKYSKNEIAKKIESGSFKDFSEFNILDYGINSIYENISTGDLFQITLHGEQVPKYAVLISASCDLPLRFPKFVTDSVNRNENSVVLCLYDNIEVERVVHDLKDPKKSEELIWPIKVDENYYVLKPCKQIITLEDKLLDLCSLNLKGIAHLNKNLIKFSRPYKSYHFQKYLEETLEPWIDSIKNIHYYIENATKLGDLKESELLPTLAGLKYNVKMNFEKDEFDLVRIGRLDKELTLKIIQGNISNLSRIGLEKVPFR</sequence>
<dbReference type="Proteomes" id="UP001139179">
    <property type="component" value="Unassembled WGS sequence"/>
</dbReference>
<gene>
    <name evidence="1" type="ORF">M3202_17560</name>
</gene>
<evidence type="ECO:0000313" key="1">
    <source>
        <dbReference type="EMBL" id="MCM3715866.1"/>
    </source>
</evidence>
<dbReference type="AlphaFoldDB" id="A0A9X2IQG9"/>
<accession>A0A9X2IQG9</accession>
<keyword evidence="2" id="KW-1185">Reference proteome</keyword>
<proteinExistence type="predicted"/>
<dbReference type="RefSeq" id="WP_251224567.1">
    <property type="nucleotide sequence ID" value="NZ_JAMBOL010000023.1"/>
</dbReference>
<reference evidence="1" key="1">
    <citation type="submission" date="2022-05" db="EMBL/GenBank/DDBJ databases">
        <title>Comparative Genomics of Spacecraft Associated Microbes.</title>
        <authorList>
            <person name="Tran M.T."/>
            <person name="Wright A."/>
            <person name="Seuylemezian A."/>
            <person name="Eisen J."/>
            <person name="Coil D."/>
        </authorList>
    </citation>
    <scope>NUCLEOTIDE SEQUENCE</scope>
    <source>
        <strain evidence="1">214.1.1</strain>
    </source>
</reference>
<dbReference type="EMBL" id="JAMBOL010000023">
    <property type="protein sequence ID" value="MCM3715866.1"/>
    <property type="molecule type" value="Genomic_DNA"/>
</dbReference>